<dbReference type="Proteomes" id="UP000824927">
    <property type="component" value="Unassembled WGS sequence"/>
</dbReference>
<accession>A0A9Q3S235</accession>
<reference evidence="2" key="1">
    <citation type="submission" date="2021-06" db="EMBL/GenBank/DDBJ databases">
        <title>50 bacteria genomes isolated from Dapeng, Shenzhen, China.</title>
        <authorList>
            <person name="Zheng W."/>
            <person name="Yu S."/>
            <person name="Huang Y."/>
        </authorList>
    </citation>
    <scope>NUCLEOTIDE SEQUENCE</scope>
    <source>
        <strain evidence="2">DP4N28-2</strain>
    </source>
</reference>
<protein>
    <submittedName>
        <fullName evidence="2">Uncharacterized protein</fullName>
    </submittedName>
</protein>
<name>A0A9Q3S235_9SPHN</name>
<proteinExistence type="predicted"/>
<evidence type="ECO:0000313" key="2">
    <source>
        <dbReference type="EMBL" id="MBY6218541.1"/>
    </source>
</evidence>
<gene>
    <name evidence="2" type="ORF">KUV31_09325</name>
</gene>
<dbReference type="RefSeq" id="WP_222405324.1">
    <property type="nucleotide sequence ID" value="NZ_JAHVKP010000001.1"/>
</dbReference>
<dbReference type="AlphaFoldDB" id="A0A9Q3S235"/>
<evidence type="ECO:0000313" key="3">
    <source>
        <dbReference type="Proteomes" id="UP000824927"/>
    </source>
</evidence>
<keyword evidence="1" id="KW-0812">Transmembrane</keyword>
<sequence>MSKTVVGIITFILGAIGGAFIIGPVIGGAMAGAGAGVGLSTGICSTAQAAQELGYLTPEQVDEVLNRAAMDVSGKTELPEGEQAVNSAAACEEVMAKIAEAREN</sequence>
<dbReference type="EMBL" id="JAHVKP010000001">
    <property type="protein sequence ID" value="MBY6218541.1"/>
    <property type="molecule type" value="Genomic_DNA"/>
</dbReference>
<keyword evidence="1" id="KW-0472">Membrane</keyword>
<keyword evidence="1" id="KW-1133">Transmembrane helix</keyword>
<organism evidence="2 3">
    <name type="scientific">Qipengyuania aquimaris</name>
    <dbReference type="NCBI Taxonomy" id="255984"/>
    <lineage>
        <taxon>Bacteria</taxon>
        <taxon>Pseudomonadati</taxon>
        <taxon>Pseudomonadota</taxon>
        <taxon>Alphaproteobacteria</taxon>
        <taxon>Sphingomonadales</taxon>
        <taxon>Erythrobacteraceae</taxon>
        <taxon>Qipengyuania</taxon>
    </lineage>
</organism>
<comment type="caution">
    <text evidence="2">The sequence shown here is derived from an EMBL/GenBank/DDBJ whole genome shotgun (WGS) entry which is preliminary data.</text>
</comment>
<feature type="transmembrane region" description="Helical" evidence="1">
    <location>
        <begin position="6"/>
        <end position="26"/>
    </location>
</feature>
<evidence type="ECO:0000256" key="1">
    <source>
        <dbReference type="SAM" id="Phobius"/>
    </source>
</evidence>